<dbReference type="GeneID" id="19018001"/>
<feature type="compositionally biased region" description="Basic and acidic residues" evidence="1">
    <location>
        <begin position="194"/>
        <end position="214"/>
    </location>
</feature>
<feature type="compositionally biased region" description="Low complexity" evidence="1">
    <location>
        <begin position="800"/>
        <end position="816"/>
    </location>
</feature>
<feature type="compositionally biased region" description="Basic and acidic residues" evidence="1">
    <location>
        <begin position="309"/>
        <end position="324"/>
    </location>
</feature>
<feature type="region of interest" description="Disordered" evidence="1">
    <location>
        <begin position="309"/>
        <end position="420"/>
    </location>
</feature>
<proteinExistence type="predicted"/>
<dbReference type="Proteomes" id="UP000198341">
    <property type="component" value="Chromosome 1"/>
</dbReference>
<feature type="domain" description="PLOD1-3-like GT" evidence="2">
    <location>
        <begin position="492"/>
        <end position="590"/>
    </location>
</feature>
<sequence length="816" mass="90896">MTLPFQYSNEEESSLLLLNRDDDGKRKKSSSSSSSSVIIRAAVLGACVTLGSLAFVASSSSSSSSRAPQMMMMRKLGDATSGEEAYLGTLPKRTWGSNGASGSTSAPGDGGASTTTTTSTSIDHPLLSVDRLGKEEQGDGGVASGEMTSNNIEQQKQQPVAQQQQQQGPTKPQALEARVWQKSESFVEDDEEERAAMKEQEQREQQHPEEREQEQQQQPNQEQQVEEQPQQQREEEQLQPEEQKPREELEVLEVLEAPADAVLVEDNKEESKVAESARAEEGPNVVVAVTREEKEDVKEVVVPASVEEVKEEVQEEVKEEEKQPIPRWRLNMQNIAHSASDALKRRTSTISNEREQQQEQHVVEDGKEQEKQRIDAEIEEQRRQIDMENEQKRKEEEEEEEEAAKVVEPEMGEDEAPPRGVMENLYDIDNGRYEGEVVQVPFAFYANTKWAGADFWKHDWDTPNMSDEQKAKPDPTKFMPVFKTHGVDSADVVVTAHATNIKSTGWVIVDSAKRNGLQVVISGNGTDFHGFADKMMGLKAALHSINGNPIVINTDANDVMLQCSGQEFKNRFNQANADFIFGGETQLWPEIHAYFEKTDEIAWKEKMSDTLGKIGAAGPPAQLTGAHPNVWANAGSFMARKNDMLKYIEETEQRMARHPGSEPDEWGMTCRPAGVTDEDFADVNGSGWVNWFDDQECLTSFQMRHLMDRSLRHKLDADGSILFSAGGTPMDQIGKDNKNMVFHKETGKASCLWHFNNPQAKIRLKDFANAFPDKFLTPHGREVMLSTSDEHPGNRDPGPSSAAAFSARSSARAAAN</sequence>
<feature type="compositionally biased region" description="Basic and acidic residues" evidence="1">
    <location>
        <begin position="232"/>
        <end position="249"/>
    </location>
</feature>
<evidence type="ECO:0000313" key="4">
    <source>
        <dbReference type="Proteomes" id="UP000198341"/>
    </source>
</evidence>
<evidence type="ECO:0000313" key="3">
    <source>
        <dbReference type="EMBL" id="CCO14239.1"/>
    </source>
</evidence>
<feature type="compositionally biased region" description="Low complexity" evidence="1">
    <location>
        <begin position="215"/>
        <end position="231"/>
    </location>
</feature>
<accession>K8E9E6</accession>
<dbReference type="KEGG" id="bpg:Bathy01g02660"/>
<dbReference type="EMBL" id="FO082278">
    <property type="protein sequence ID" value="CCO14239.1"/>
    <property type="molecule type" value="Genomic_DNA"/>
</dbReference>
<dbReference type="AlphaFoldDB" id="K8E9E6"/>
<dbReference type="RefSeq" id="XP_007515360.1">
    <property type="nucleotide sequence ID" value="XM_007515298.1"/>
</dbReference>
<feature type="compositionally biased region" description="Low complexity" evidence="1">
    <location>
        <begin position="100"/>
        <end position="121"/>
    </location>
</feature>
<organism evidence="3 4">
    <name type="scientific">Bathycoccus prasinos</name>
    <dbReference type="NCBI Taxonomy" id="41875"/>
    <lineage>
        <taxon>Eukaryota</taxon>
        <taxon>Viridiplantae</taxon>
        <taxon>Chlorophyta</taxon>
        <taxon>Mamiellophyceae</taxon>
        <taxon>Mamiellales</taxon>
        <taxon>Bathycoccaceae</taxon>
        <taxon>Bathycoccus</taxon>
    </lineage>
</organism>
<feature type="compositionally biased region" description="Basic and acidic residues" evidence="1">
    <location>
        <begin position="352"/>
        <end position="395"/>
    </location>
</feature>
<reference evidence="3 4" key="1">
    <citation type="submission" date="2011-10" db="EMBL/GenBank/DDBJ databases">
        <authorList>
            <person name="Genoscope - CEA"/>
        </authorList>
    </citation>
    <scope>NUCLEOTIDE SEQUENCE [LARGE SCALE GENOMIC DNA]</scope>
    <source>
        <strain evidence="3 4">RCC 1105</strain>
    </source>
</reference>
<name>K8E9E6_9CHLO</name>
<feature type="compositionally biased region" description="Basic and acidic residues" evidence="1">
    <location>
        <begin position="265"/>
        <end position="281"/>
    </location>
</feature>
<feature type="compositionally biased region" description="Low complexity" evidence="1">
    <location>
        <begin position="154"/>
        <end position="173"/>
    </location>
</feature>
<evidence type="ECO:0000259" key="2">
    <source>
        <dbReference type="Pfam" id="PF25342"/>
    </source>
</evidence>
<feature type="region of interest" description="Disordered" evidence="1">
    <location>
        <begin position="784"/>
        <end position="816"/>
    </location>
</feature>
<gene>
    <name evidence="3" type="ORF">Bathy01g02660</name>
</gene>
<dbReference type="CDD" id="cd22997">
    <property type="entry name" value="GT_LH"/>
    <property type="match status" value="1"/>
</dbReference>
<feature type="compositionally biased region" description="Low complexity" evidence="1">
    <location>
        <begin position="252"/>
        <end position="264"/>
    </location>
</feature>
<evidence type="ECO:0000256" key="1">
    <source>
        <dbReference type="SAM" id="MobiDB-lite"/>
    </source>
</evidence>
<dbReference type="Pfam" id="PF25342">
    <property type="entry name" value="GT_PLOD"/>
    <property type="match status" value="1"/>
</dbReference>
<keyword evidence="4" id="KW-1185">Reference proteome</keyword>
<feature type="region of interest" description="Disordered" evidence="1">
    <location>
        <begin position="90"/>
        <end position="281"/>
    </location>
</feature>
<dbReference type="InterPro" id="IPR057589">
    <property type="entry name" value="GT_PLOD"/>
</dbReference>
<protein>
    <recommendedName>
        <fullName evidence="2">PLOD1-3-like GT domain-containing protein</fullName>
    </recommendedName>
</protein>